<dbReference type="AlphaFoldDB" id="A0A7S3CIV8"/>
<sequence>MAHVELLRHPYLFAAPSYFIHLYDSHLEYLGPVRSLSFYFHVSHQLDKLSEKTRAKEKEQGEDPAKKKAQLYDPKDVQTWTSAHVKRIVQKLKDEKREEERRKLSQSILKMDKEEAVLLKDMLNNALFIIPMIFGVATSLITTRLLKANFGQ</sequence>
<organism evidence="2">
    <name type="scientific">Strombidium rassoulzadegani</name>
    <dbReference type="NCBI Taxonomy" id="1082188"/>
    <lineage>
        <taxon>Eukaryota</taxon>
        <taxon>Sar</taxon>
        <taxon>Alveolata</taxon>
        <taxon>Ciliophora</taxon>
        <taxon>Intramacronucleata</taxon>
        <taxon>Spirotrichea</taxon>
        <taxon>Oligotrichia</taxon>
        <taxon>Strombidiidae</taxon>
        <taxon>Strombidium</taxon>
    </lineage>
</organism>
<keyword evidence="1" id="KW-0472">Membrane</keyword>
<accession>A0A7S3CIV8</accession>
<keyword evidence="1" id="KW-0812">Transmembrane</keyword>
<keyword evidence="1" id="KW-1133">Transmembrane helix</keyword>
<evidence type="ECO:0000256" key="1">
    <source>
        <dbReference type="SAM" id="Phobius"/>
    </source>
</evidence>
<evidence type="ECO:0000313" key="2">
    <source>
        <dbReference type="EMBL" id="CAE0229587.1"/>
    </source>
</evidence>
<name>A0A7S3CIV8_9SPIT</name>
<feature type="transmembrane region" description="Helical" evidence="1">
    <location>
        <begin position="126"/>
        <end position="146"/>
    </location>
</feature>
<gene>
    <name evidence="2" type="ORF">SRAS04492_LOCUS1371</name>
</gene>
<dbReference type="EMBL" id="HBIA01002675">
    <property type="protein sequence ID" value="CAE0229587.1"/>
    <property type="molecule type" value="Transcribed_RNA"/>
</dbReference>
<proteinExistence type="predicted"/>
<reference evidence="2" key="1">
    <citation type="submission" date="2021-01" db="EMBL/GenBank/DDBJ databases">
        <authorList>
            <person name="Corre E."/>
            <person name="Pelletier E."/>
            <person name="Niang G."/>
            <person name="Scheremetjew M."/>
            <person name="Finn R."/>
            <person name="Kale V."/>
            <person name="Holt S."/>
            <person name="Cochrane G."/>
            <person name="Meng A."/>
            <person name="Brown T."/>
            <person name="Cohen L."/>
        </authorList>
    </citation>
    <scope>NUCLEOTIDE SEQUENCE</scope>
    <source>
        <strain evidence="2">Ras09</strain>
    </source>
</reference>
<protein>
    <submittedName>
        <fullName evidence="2">Uncharacterized protein</fullName>
    </submittedName>
</protein>